<keyword evidence="13" id="KW-0812">Transmembrane</keyword>
<dbReference type="InterPro" id="IPR000719">
    <property type="entry name" value="Prot_kinase_dom"/>
</dbReference>
<evidence type="ECO:0000256" key="1">
    <source>
        <dbReference type="ARBA" id="ARBA00012513"/>
    </source>
</evidence>
<dbReference type="CDD" id="cd14066">
    <property type="entry name" value="STKc_IRAK"/>
    <property type="match status" value="1"/>
</dbReference>
<evidence type="ECO:0000313" key="16">
    <source>
        <dbReference type="EMBL" id="KAL1537436.1"/>
    </source>
</evidence>
<feature type="domain" description="Protein kinase" evidence="15">
    <location>
        <begin position="215"/>
        <end position="489"/>
    </location>
</feature>
<dbReference type="GO" id="GO:0004674">
    <property type="term" value="F:protein serine/threonine kinase activity"/>
    <property type="evidence" value="ECO:0007669"/>
    <property type="project" value="UniProtKB-KW"/>
</dbReference>
<dbReference type="Gene3D" id="1.10.510.10">
    <property type="entry name" value="Transferase(Phosphotransferase) domain 1"/>
    <property type="match status" value="1"/>
</dbReference>
<evidence type="ECO:0000256" key="6">
    <source>
        <dbReference type="ARBA" id="ARBA00022777"/>
    </source>
</evidence>
<dbReference type="Pfam" id="PF08276">
    <property type="entry name" value="PAN_2"/>
    <property type="match status" value="1"/>
</dbReference>
<comment type="caution">
    <text evidence="16">The sequence shown here is derived from an EMBL/GenBank/DDBJ whole genome shotgun (WGS) entry which is preliminary data.</text>
</comment>
<dbReference type="AlphaFoldDB" id="A0ABD1G017"/>
<evidence type="ECO:0000256" key="10">
    <source>
        <dbReference type="ARBA" id="ARBA00047899"/>
    </source>
</evidence>
<dbReference type="PANTHER" id="PTHR27002:SF1082">
    <property type="entry name" value="OS06G0693000 PROTEIN"/>
    <property type="match status" value="1"/>
</dbReference>
<dbReference type="InterPro" id="IPR011009">
    <property type="entry name" value="Kinase-like_dom_sf"/>
</dbReference>
<evidence type="ECO:0000256" key="13">
    <source>
        <dbReference type="SAM" id="Phobius"/>
    </source>
</evidence>
<dbReference type="PANTHER" id="PTHR27002">
    <property type="entry name" value="RECEPTOR-LIKE SERINE/THREONINE-PROTEIN KINASE SD1-8"/>
    <property type="match status" value="1"/>
</dbReference>
<comment type="catalytic activity">
    <reaction evidence="11">
        <text>L-seryl-[protein] + ATP = O-phospho-L-seryl-[protein] + ADP + H(+)</text>
        <dbReference type="Rhea" id="RHEA:17989"/>
        <dbReference type="Rhea" id="RHEA-COMP:9863"/>
        <dbReference type="Rhea" id="RHEA-COMP:11604"/>
        <dbReference type="ChEBI" id="CHEBI:15378"/>
        <dbReference type="ChEBI" id="CHEBI:29999"/>
        <dbReference type="ChEBI" id="CHEBI:30616"/>
        <dbReference type="ChEBI" id="CHEBI:83421"/>
        <dbReference type="ChEBI" id="CHEBI:456216"/>
        <dbReference type="EC" id="2.7.11.1"/>
    </reaction>
</comment>
<evidence type="ECO:0000256" key="3">
    <source>
        <dbReference type="ARBA" id="ARBA00022679"/>
    </source>
</evidence>
<evidence type="ECO:0000256" key="11">
    <source>
        <dbReference type="ARBA" id="ARBA00048679"/>
    </source>
</evidence>
<comment type="catalytic activity">
    <reaction evidence="10">
        <text>L-threonyl-[protein] + ATP = O-phospho-L-threonyl-[protein] + ADP + H(+)</text>
        <dbReference type="Rhea" id="RHEA:46608"/>
        <dbReference type="Rhea" id="RHEA-COMP:11060"/>
        <dbReference type="Rhea" id="RHEA-COMP:11605"/>
        <dbReference type="ChEBI" id="CHEBI:15378"/>
        <dbReference type="ChEBI" id="CHEBI:30013"/>
        <dbReference type="ChEBI" id="CHEBI:30616"/>
        <dbReference type="ChEBI" id="CHEBI:61977"/>
        <dbReference type="ChEBI" id="CHEBI:456216"/>
        <dbReference type="EC" id="2.7.11.1"/>
    </reaction>
</comment>
<dbReference type="FunFam" id="1.10.510.10:FF:000060">
    <property type="entry name" value="G-type lectin S-receptor-like serine/threonine-protein kinase"/>
    <property type="match status" value="1"/>
</dbReference>
<evidence type="ECO:0000256" key="8">
    <source>
        <dbReference type="ARBA" id="ARBA00023157"/>
    </source>
</evidence>
<evidence type="ECO:0000313" key="17">
    <source>
        <dbReference type="Proteomes" id="UP001567538"/>
    </source>
</evidence>
<keyword evidence="7 12" id="KW-0067">ATP-binding</keyword>
<feature type="binding site" evidence="12">
    <location>
        <position position="243"/>
    </location>
    <ligand>
        <name>ATP</name>
        <dbReference type="ChEBI" id="CHEBI:30616"/>
    </ligand>
</feature>
<keyword evidence="4 14" id="KW-0732">Signal</keyword>
<name>A0ABD1G017_SALDI</name>
<keyword evidence="17" id="KW-1185">Reference proteome</keyword>
<keyword evidence="5 12" id="KW-0547">Nucleotide-binding</keyword>
<reference evidence="16 17" key="1">
    <citation type="submission" date="2024-06" db="EMBL/GenBank/DDBJ databases">
        <title>A chromosome level genome sequence of Diviner's sage (Salvia divinorum).</title>
        <authorList>
            <person name="Ford S.A."/>
            <person name="Ro D.-K."/>
            <person name="Ness R.W."/>
            <person name="Phillips M.A."/>
        </authorList>
    </citation>
    <scope>NUCLEOTIDE SEQUENCE [LARGE SCALE GENOMIC DNA]</scope>
    <source>
        <strain evidence="16">SAF-2024a</strain>
        <tissue evidence="16">Leaf</tissue>
    </source>
</reference>
<proteinExistence type="predicted"/>
<dbReference type="EMBL" id="JBEAFC010000011">
    <property type="protein sequence ID" value="KAL1537436.1"/>
    <property type="molecule type" value="Genomic_DNA"/>
</dbReference>
<dbReference type="SMART" id="SM00220">
    <property type="entry name" value="S_TKc"/>
    <property type="match status" value="1"/>
</dbReference>
<dbReference type="InterPro" id="IPR008271">
    <property type="entry name" value="Ser/Thr_kinase_AS"/>
</dbReference>
<dbReference type="Proteomes" id="UP001567538">
    <property type="component" value="Unassembled WGS sequence"/>
</dbReference>
<keyword evidence="13" id="KW-1133">Transmembrane helix</keyword>
<evidence type="ECO:0000256" key="7">
    <source>
        <dbReference type="ARBA" id="ARBA00022840"/>
    </source>
</evidence>
<evidence type="ECO:0000256" key="12">
    <source>
        <dbReference type="PROSITE-ProRule" id="PRU10141"/>
    </source>
</evidence>
<keyword evidence="9" id="KW-0325">Glycoprotein</keyword>
<evidence type="ECO:0000256" key="2">
    <source>
        <dbReference type="ARBA" id="ARBA00022527"/>
    </source>
</evidence>
<protein>
    <recommendedName>
        <fullName evidence="1">non-specific serine/threonine protein kinase</fullName>
        <ecNumber evidence="1">2.7.11.1</ecNumber>
    </recommendedName>
</protein>
<feature type="signal peptide" evidence="14">
    <location>
        <begin position="1"/>
        <end position="25"/>
    </location>
</feature>
<keyword evidence="6 16" id="KW-0418">Kinase</keyword>
<feature type="transmembrane region" description="Helical" evidence="13">
    <location>
        <begin position="145"/>
        <end position="164"/>
    </location>
</feature>
<keyword evidence="8" id="KW-1015">Disulfide bond</keyword>
<evidence type="ECO:0000256" key="9">
    <source>
        <dbReference type="ARBA" id="ARBA00023180"/>
    </source>
</evidence>
<dbReference type="PROSITE" id="PS00107">
    <property type="entry name" value="PROTEIN_KINASE_ATP"/>
    <property type="match status" value="1"/>
</dbReference>
<dbReference type="EC" id="2.7.11.1" evidence="1"/>
<gene>
    <name evidence="16" type="ORF">AAHA92_29949</name>
</gene>
<keyword evidence="3 16" id="KW-0808">Transferase</keyword>
<evidence type="ECO:0000259" key="15">
    <source>
        <dbReference type="PROSITE" id="PS50011"/>
    </source>
</evidence>
<organism evidence="16 17">
    <name type="scientific">Salvia divinorum</name>
    <name type="common">Maria pastora</name>
    <name type="synonym">Diviner's sage</name>
    <dbReference type="NCBI Taxonomy" id="28513"/>
    <lineage>
        <taxon>Eukaryota</taxon>
        <taxon>Viridiplantae</taxon>
        <taxon>Streptophyta</taxon>
        <taxon>Embryophyta</taxon>
        <taxon>Tracheophyta</taxon>
        <taxon>Spermatophyta</taxon>
        <taxon>Magnoliopsida</taxon>
        <taxon>eudicotyledons</taxon>
        <taxon>Gunneridae</taxon>
        <taxon>Pentapetalae</taxon>
        <taxon>asterids</taxon>
        <taxon>lamiids</taxon>
        <taxon>Lamiales</taxon>
        <taxon>Lamiaceae</taxon>
        <taxon>Nepetoideae</taxon>
        <taxon>Mentheae</taxon>
        <taxon>Salviinae</taxon>
        <taxon>Salvia</taxon>
        <taxon>Salvia subgen. Calosphace</taxon>
    </lineage>
</organism>
<dbReference type="InterPro" id="IPR017441">
    <property type="entry name" value="Protein_kinase_ATP_BS"/>
</dbReference>
<evidence type="ECO:0000256" key="14">
    <source>
        <dbReference type="SAM" id="SignalP"/>
    </source>
</evidence>
<dbReference type="GO" id="GO:0005524">
    <property type="term" value="F:ATP binding"/>
    <property type="evidence" value="ECO:0007669"/>
    <property type="project" value="UniProtKB-UniRule"/>
</dbReference>
<dbReference type="CDD" id="cd01098">
    <property type="entry name" value="PAN_AP_plant"/>
    <property type="match status" value="1"/>
</dbReference>
<dbReference type="FunFam" id="3.30.200.20:FF:000195">
    <property type="entry name" value="G-type lectin S-receptor-like serine/threonine-protein kinase"/>
    <property type="match status" value="1"/>
</dbReference>
<dbReference type="InterPro" id="IPR003609">
    <property type="entry name" value="Pan_app"/>
</dbReference>
<dbReference type="SUPFAM" id="SSF56112">
    <property type="entry name" value="Protein kinase-like (PK-like)"/>
    <property type="match status" value="1"/>
</dbReference>
<dbReference type="Pfam" id="PF07714">
    <property type="entry name" value="PK_Tyr_Ser-Thr"/>
    <property type="match status" value="1"/>
</dbReference>
<feature type="chain" id="PRO_5044837589" description="non-specific serine/threonine protein kinase" evidence="14">
    <location>
        <begin position="26"/>
        <end position="531"/>
    </location>
</feature>
<evidence type="ECO:0000256" key="4">
    <source>
        <dbReference type="ARBA" id="ARBA00022729"/>
    </source>
</evidence>
<evidence type="ECO:0000256" key="5">
    <source>
        <dbReference type="ARBA" id="ARBA00022741"/>
    </source>
</evidence>
<dbReference type="PROSITE" id="PS50011">
    <property type="entry name" value="PROTEIN_KINASE_DOM"/>
    <property type="match status" value="1"/>
</dbReference>
<dbReference type="Gene3D" id="3.30.200.20">
    <property type="entry name" value="Phosphorylase Kinase, domain 1"/>
    <property type="match status" value="1"/>
</dbReference>
<sequence length="531" mass="58532">MTRPPPNSLLLAVVVWCCFPRFCIPQGSGPCQISDKCGQFGVGGCSRRRPLDCNAAAREKDGFLKLQIVMLFDYSERWSGPQSQCETRCLANCSYLAYASDGGDGCRFWAGPLANIQKFPSGSGSIIFVRVSNSELDVKKLSNKIVVALAVAAVVVVCIGAFLCRRLVAKHRGKKETIEMGNVVDQSLSNGLRQANIDELPLFTLAVLTNATSSFSEANRLGKGGFGLVYKGELGGGREVAVKRLSQASTQGMPEFINEVVLISKLQHKNLVRLLGCCVESKETMLVYEYMPNKSLDHHLFDSSQEILDWTKRYKIIEGVCRGLVYLHRDSRLKIIHRDLKPSNILLDNDWNPKISDFGMARIFGAKQDHVSTVRVVGTYGYMAPEYAMEGRFSEKSDVYSLGVLMVEIATGRRNKTAYQDGSLSLLGHVWKLWNEDNVGGVIDRRISGSKERVEVMRCIHIGLLCVEASPSDRPSVSALLSMLRSEVVELPDPKQPALSVRPVLLDSTQEIQVCSSLSANNVSLTIVDGR</sequence>
<dbReference type="InterPro" id="IPR001245">
    <property type="entry name" value="Ser-Thr/Tyr_kinase_cat_dom"/>
</dbReference>
<keyword evidence="13" id="KW-0472">Membrane</keyword>
<accession>A0ABD1G017</accession>
<dbReference type="PROSITE" id="PS00108">
    <property type="entry name" value="PROTEIN_KINASE_ST"/>
    <property type="match status" value="1"/>
</dbReference>
<keyword evidence="2 16" id="KW-0723">Serine/threonine-protein kinase</keyword>